<comment type="caution">
    <text evidence="9">The sequence shown here is derived from an EMBL/GenBank/DDBJ whole genome shotgun (WGS) entry which is preliminary data.</text>
</comment>
<evidence type="ECO:0000313" key="9">
    <source>
        <dbReference type="EMBL" id="KAK3329997.1"/>
    </source>
</evidence>
<keyword evidence="10" id="KW-1185">Reference proteome</keyword>
<evidence type="ECO:0000256" key="3">
    <source>
        <dbReference type="ARBA" id="ARBA00022989"/>
    </source>
</evidence>
<evidence type="ECO:0000256" key="2">
    <source>
        <dbReference type="ARBA" id="ARBA00022692"/>
    </source>
</evidence>
<feature type="transmembrane region" description="Helical" evidence="7">
    <location>
        <begin position="139"/>
        <end position="162"/>
    </location>
</feature>
<reference evidence="9" key="1">
    <citation type="journal article" date="2023" name="Mol. Phylogenet. Evol.">
        <title>Genome-scale phylogeny and comparative genomics of the fungal order Sordariales.</title>
        <authorList>
            <person name="Hensen N."/>
            <person name="Bonometti L."/>
            <person name="Westerberg I."/>
            <person name="Brannstrom I.O."/>
            <person name="Guillou S."/>
            <person name="Cros-Aarteil S."/>
            <person name="Calhoun S."/>
            <person name="Haridas S."/>
            <person name="Kuo A."/>
            <person name="Mondo S."/>
            <person name="Pangilinan J."/>
            <person name="Riley R."/>
            <person name="LaButti K."/>
            <person name="Andreopoulos B."/>
            <person name="Lipzen A."/>
            <person name="Chen C."/>
            <person name="Yan M."/>
            <person name="Daum C."/>
            <person name="Ng V."/>
            <person name="Clum A."/>
            <person name="Steindorff A."/>
            <person name="Ohm R.A."/>
            <person name="Martin F."/>
            <person name="Silar P."/>
            <person name="Natvig D.O."/>
            <person name="Lalanne C."/>
            <person name="Gautier V."/>
            <person name="Ament-Velasquez S.L."/>
            <person name="Kruys A."/>
            <person name="Hutchinson M.I."/>
            <person name="Powell A.J."/>
            <person name="Barry K."/>
            <person name="Miller A.N."/>
            <person name="Grigoriev I.V."/>
            <person name="Debuchy R."/>
            <person name="Gladieux P."/>
            <person name="Hiltunen Thoren M."/>
            <person name="Johannesson H."/>
        </authorList>
    </citation>
    <scope>NUCLEOTIDE SEQUENCE</scope>
    <source>
        <strain evidence="9">CBS 118394</strain>
    </source>
</reference>
<dbReference type="GO" id="GO:0016020">
    <property type="term" value="C:membrane"/>
    <property type="evidence" value="ECO:0007669"/>
    <property type="project" value="UniProtKB-SubCell"/>
</dbReference>
<gene>
    <name evidence="9" type="ORF">B0H66DRAFT_611191</name>
</gene>
<feature type="transmembrane region" description="Helical" evidence="7">
    <location>
        <begin position="25"/>
        <end position="47"/>
    </location>
</feature>
<feature type="transmembrane region" description="Helical" evidence="7">
    <location>
        <begin position="221"/>
        <end position="243"/>
    </location>
</feature>
<evidence type="ECO:0000256" key="1">
    <source>
        <dbReference type="ARBA" id="ARBA00004141"/>
    </source>
</evidence>
<keyword evidence="3 7" id="KW-1133">Transmembrane helix</keyword>
<evidence type="ECO:0000256" key="5">
    <source>
        <dbReference type="ARBA" id="ARBA00038359"/>
    </source>
</evidence>
<reference evidence="9" key="2">
    <citation type="submission" date="2023-06" db="EMBL/GenBank/DDBJ databases">
        <authorList>
            <consortium name="Lawrence Berkeley National Laboratory"/>
            <person name="Haridas S."/>
            <person name="Hensen N."/>
            <person name="Bonometti L."/>
            <person name="Westerberg I."/>
            <person name="Brannstrom I.O."/>
            <person name="Guillou S."/>
            <person name="Cros-Aarteil S."/>
            <person name="Calhoun S."/>
            <person name="Kuo A."/>
            <person name="Mondo S."/>
            <person name="Pangilinan J."/>
            <person name="Riley R."/>
            <person name="Labutti K."/>
            <person name="Andreopoulos B."/>
            <person name="Lipzen A."/>
            <person name="Chen C."/>
            <person name="Yanf M."/>
            <person name="Daum C."/>
            <person name="Ng V."/>
            <person name="Clum A."/>
            <person name="Steindorff A."/>
            <person name="Ohm R."/>
            <person name="Martin F."/>
            <person name="Silar P."/>
            <person name="Natvig D."/>
            <person name="Lalanne C."/>
            <person name="Gautier V."/>
            <person name="Ament-Velasquez S.L."/>
            <person name="Kruys A."/>
            <person name="Hutchinson M.I."/>
            <person name="Powell A.J."/>
            <person name="Barry K."/>
            <person name="Miller A.N."/>
            <person name="Grigoriev I.V."/>
            <person name="Debuchy R."/>
            <person name="Gladieux P."/>
            <person name="Thoren M.H."/>
            <person name="Johannesson H."/>
        </authorList>
    </citation>
    <scope>NUCLEOTIDE SEQUENCE</scope>
    <source>
        <strain evidence="9">CBS 118394</strain>
    </source>
</reference>
<evidence type="ECO:0000313" key="10">
    <source>
        <dbReference type="Proteomes" id="UP001283341"/>
    </source>
</evidence>
<feature type="region of interest" description="Disordered" evidence="6">
    <location>
        <begin position="305"/>
        <end position="332"/>
    </location>
</feature>
<protein>
    <recommendedName>
        <fullName evidence="8">Rhodopsin domain-containing protein</fullName>
    </recommendedName>
</protein>
<comment type="subcellular location">
    <subcellularLocation>
        <location evidence="1">Membrane</location>
        <topology evidence="1">Multi-pass membrane protein</topology>
    </subcellularLocation>
</comment>
<name>A0AAE0IS70_9PEZI</name>
<evidence type="ECO:0000256" key="6">
    <source>
        <dbReference type="SAM" id="MobiDB-lite"/>
    </source>
</evidence>
<keyword evidence="4 7" id="KW-0472">Membrane</keyword>
<evidence type="ECO:0000256" key="4">
    <source>
        <dbReference type="ARBA" id="ARBA00023136"/>
    </source>
</evidence>
<dbReference type="InterPro" id="IPR049326">
    <property type="entry name" value="Rhodopsin_dom_fungi"/>
</dbReference>
<proteinExistence type="inferred from homology"/>
<dbReference type="Pfam" id="PF20684">
    <property type="entry name" value="Fung_rhodopsin"/>
    <property type="match status" value="1"/>
</dbReference>
<dbReference type="Proteomes" id="UP001283341">
    <property type="component" value="Unassembled WGS sequence"/>
</dbReference>
<evidence type="ECO:0000259" key="8">
    <source>
        <dbReference type="Pfam" id="PF20684"/>
    </source>
</evidence>
<feature type="transmembrane region" description="Helical" evidence="7">
    <location>
        <begin position="59"/>
        <end position="83"/>
    </location>
</feature>
<accession>A0AAE0IS70</accession>
<dbReference type="PANTHER" id="PTHR33048:SF155">
    <property type="entry name" value="INTEGRAL MEMBRANE PROTEIN"/>
    <property type="match status" value="1"/>
</dbReference>
<evidence type="ECO:0000256" key="7">
    <source>
        <dbReference type="SAM" id="Phobius"/>
    </source>
</evidence>
<feature type="domain" description="Rhodopsin" evidence="8">
    <location>
        <begin position="43"/>
        <end position="285"/>
    </location>
</feature>
<organism evidence="9 10">
    <name type="scientific">Apodospora peruviana</name>
    <dbReference type="NCBI Taxonomy" id="516989"/>
    <lineage>
        <taxon>Eukaryota</taxon>
        <taxon>Fungi</taxon>
        <taxon>Dikarya</taxon>
        <taxon>Ascomycota</taxon>
        <taxon>Pezizomycotina</taxon>
        <taxon>Sordariomycetes</taxon>
        <taxon>Sordariomycetidae</taxon>
        <taxon>Sordariales</taxon>
        <taxon>Lasiosphaeriaceae</taxon>
        <taxon>Apodospora</taxon>
    </lineage>
</organism>
<feature type="transmembrane region" description="Helical" evidence="7">
    <location>
        <begin position="103"/>
        <end position="127"/>
    </location>
</feature>
<feature type="transmembrane region" description="Helical" evidence="7">
    <location>
        <begin position="195"/>
        <end position="214"/>
    </location>
</feature>
<comment type="similarity">
    <text evidence="5">Belongs to the SAT4 family.</text>
</comment>
<keyword evidence="2 7" id="KW-0812">Transmembrane</keyword>
<feature type="compositionally biased region" description="Polar residues" evidence="6">
    <location>
        <begin position="305"/>
        <end position="315"/>
    </location>
</feature>
<dbReference type="AlphaFoldDB" id="A0AAE0IS70"/>
<dbReference type="InterPro" id="IPR052337">
    <property type="entry name" value="SAT4-like"/>
</dbReference>
<dbReference type="PANTHER" id="PTHR33048">
    <property type="entry name" value="PTH11-LIKE INTEGRAL MEMBRANE PROTEIN (AFU_ORTHOLOGUE AFUA_5G11245)"/>
    <property type="match status" value="1"/>
</dbReference>
<sequence length="408" mass="45258">MSNPQGPPMEFPPARNPDDLGRGPVIIGFTWTFTLLAVMAATLRLYVRRKKAPGPSSDDWIMFVAMLFQIANQVLITISYSHGLGKHDVDLQMPDQFVAVLKYNWLAVAPGMVVSILARISITILLLRLFGVHTWFRMFVYVLTSIQVTLGVVLFVCTWIQVKPIEGLWNVFLPGVERWDPRIVLYMMYLGQSSYTFADLAYVILPVAIIWRLNMALHQRVCLILVMSVSILTFALSILKTIWATSGTNDTDDIQYKTSLTVLWSTGEQSCVVLLGCVPPLRSGLSQLKFLNLRNLSLSSIFGSSRGGTWSSMKGSSAEDKSGASGSYGTSRHGHIGASGAYHDVEMNTHKLGRPSDSLHQINGPMVTYDDTCSNKSLVTDGHVRRVDAFTVSYEEPETVGRVHVARH</sequence>
<dbReference type="EMBL" id="JAUEDM010000001">
    <property type="protein sequence ID" value="KAK3329997.1"/>
    <property type="molecule type" value="Genomic_DNA"/>
</dbReference>